<dbReference type="InterPro" id="IPR050121">
    <property type="entry name" value="Cytochrome_P450_monoxygenase"/>
</dbReference>
<sequence>MTASPHVLHQPTSNITNGLYYIYGAIALITFGLVKYVYQTLNSPLRNVPGPMLARFTRLWELQSIRNQDNPTFNIALHEKYGKMLQASSNIDAKATHRPLTKKGPVVRLAPNRYSINDADAAKVILGHHNAMEKSRYYVPFATAGQHNMFSEPALAAHAKLRRPIAQLYSQTNLLSYEPFVDTCNAILIKRLEEYAQNGKTLDVRKLLQFYAFDVIGEITTGSRFGLMEDDGDRSGITSAIDGSLVYAALIGLIPEWHWWISKMADILGQKSDIGKMFDFVGRHLDDRISGRTKLPDDRSDFIDKLLSMEQDGKAERIHTLTATFHNIAAGSDTTAISLTSALAHLTMYPNTLATLRRELDEATVSGNLSDPVTFQQAQKLPYLQACIMEAMRVHPAVAAPMARVVGSQGLQIASTFFPPGTEVGVNAWVIHNNKSIFGPDAHVFRPERWLTDSKEERAVLDRNFLAFGNGPRTCIGKNISLMEMSKVIPQIVRKYDFEIVPDGEGRRYSWTTRWFAKPNFKAVVSRRVQKAE</sequence>
<dbReference type="PANTHER" id="PTHR24305:SF190">
    <property type="entry name" value="P450, PUTATIVE (EUROFUNG)-RELATED"/>
    <property type="match status" value="1"/>
</dbReference>
<evidence type="ECO:0000256" key="4">
    <source>
        <dbReference type="PIRSR" id="PIRSR602401-1"/>
    </source>
</evidence>
<dbReference type="Pfam" id="PF00067">
    <property type="entry name" value="p450"/>
    <property type="match status" value="1"/>
</dbReference>
<evidence type="ECO:0000256" key="2">
    <source>
        <dbReference type="ARBA" id="ARBA00022723"/>
    </source>
</evidence>
<comment type="similarity">
    <text evidence="5">Belongs to the cytochrome P450 family.</text>
</comment>
<evidence type="ECO:0000313" key="7">
    <source>
        <dbReference type="EMBL" id="KAF3000205.1"/>
    </source>
</evidence>
<evidence type="ECO:0000313" key="8">
    <source>
        <dbReference type="Proteomes" id="UP000801428"/>
    </source>
</evidence>
<dbReference type="PRINTS" id="PR00463">
    <property type="entry name" value="EP450I"/>
</dbReference>
<keyword evidence="6" id="KW-0472">Membrane</keyword>
<dbReference type="GO" id="GO:0020037">
    <property type="term" value="F:heme binding"/>
    <property type="evidence" value="ECO:0007669"/>
    <property type="project" value="InterPro"/>
</dbReference>
<dbReference type="Gene3D" id="1.10.630.10">
    <property type="entry name" value="Cytochrome P450"/>
    <property type="match status" value="1"/>
</dbReference>
<organism evidence="7 8">
    <name type="scientific">Curvularia kusanoi</name>
    <name type="common">Cochliobolus kusanoi</name>
    <dbReference type="NCBI Taxonomy" id="90978"/>
    <lineage>
        <taxon>Eukaryota</taxon>
        <taxon>Fungi</taxon>
        <taxon>Dikarya</taxon>
        <taxon>Ascomycota</taxon>
        <taxon>Pezizomycotina</taxon>
        <taxon>Dothideomycetes</taxon>
        <taxon>Pleosporomycetidae</taxon>
        <taxon>Pleosporales</taxon>
        <taxon>Pleosporineae</taxon>
        <taxon>Pleosporaceae</taxon>
        <taxon>Curvularia</taxon>
    </lineage>
</organism>
<dbReference type="EMBL" id="SWKU01000015">
    <property type="protein sequence ID" value="KAF3000205.1"/>
    <property type="molecule type" value="Genomic_DNA"/>
</dbReference>
<feature type="binding site" description="axial binding residue" evidence="4">
    <location>
        <position position="475"/>
    </location>
    <ligand>
        <name>heme</name>
        <dbReference type="ChEBI" id="CHEBI:30413"/>
    </ligand>
    <ligandPart>
        <name>Fe</name>
        <dbReference type="ChEBI" id="CHEBI:18248"/>
    </ligandPart>
</feature>
<evidence type="ECO:0000256" key="6">
    <source>
        <dbReference type="SAM" id="Phobius"/>
    </source>
</evidence>
<evidence type="ECO:0000256" key="3">
    <source>
        <dbReference type="ARBA" id="ARBA00023004"/>
    </source>
</evidence>
<dbReference type="InterPro" id="IPR017972">
    <property type="entry name" value="Cyt_P450_CS"/>
</dbReference>
<keyword evidence="5" id="KW-0560">Oxidoreductase</keyword>
<accession>A0A9P4TBI4</accession>
<dbReference type="InterPro" id="IPR001128">
    <property type="entry name" value="Cyt_P450"/>
</dbReference>
<evidence type="ECO:0000256" key="5">
    <source>
        <dbReference type="RuleBase" id="RU000461"/>
    </source>
</evidence>
<dbReference type="GO" id="GO:0005506">
    <property type="term" value="F:iron ion binding"/>
    <property type="evidence" value="ECO:0007669"/>
    <property type="project" value="InterPro"/>
</dbReference>
<keyword evidence="5" id="KW-0503">Monooxygenase</keyword>
<name>A0A9P4TBI4_CURKU</name>
<dbReference type="InterPro" id="IPR002401">
    <property type="entry name" value="Cyt_P450_E_grp-I"/>
</dbReference>
<dbReference type="Proteomes" id="UP000801428">
    <property type="component" value="Unassembled WGS sequence"/>
</dbReference>
<keyword evidence="6" id="KW-0812">Transmembrane</keyword>
<comment type="cofactor">
    <cofactor evidence="1 4">
        <name>heme</name>
        <dbReference type="ChEBI" id="CHEBI:30413"/>
    </cofactor>
</comment>
<proteinExistence type="inferred from homology"/>
<evidence type="ECO:0008006" key="9">
    <source>
        <dbReference type="Google" id="ProtNLM"/>
    </source>
</evidence>
<dbReference type="PRINTS" id="PR00385">
    <property type="entry name" value="P450"/>
</dbReference>
<comment type="caution">
    <text evidence="7">The sequence shown here is derived from an EMBL/GenBank/DDBJ whole genome shotgun (WGS) entry which is preliminary data.</text>
</comment>
<evidence type="ECO:0000256" key="1">
    <source>
        <dbReference type="ARBA" id="ARBA00001971"/>
    </source>
</evidence>
<dbReference type="PANTHER" id="PTHR24305">
    <property type="entry name" value="CYTOCHROME P450"/>
    <property type="match status" value="1"/>
</dbReference>
<dbReference type="CDD" id="cd11060">
    <property type="entry name" value="CYP57A1-like"/>
    <property type="match status" value="1"/>
</dbReference>
<dbReference type="SUPFAM" id="SSF48264">
    <property type="entry name" value="Cytochrome P450"/>
    <property type="match status" value="1"/>
</dbReference>
<dbReference type="GO" id="GO:0016705">
    <property type="term" value="F:oxidoreductase activity, acting on paired donors, with incorporation or reduction of molecular oxygen"/>
    <property type="evidence" value="ECO:0007669"/>
    <property type="project" value="InterPro"/>
</dbReference>
<dbReference type="OrthoDB" id="3934656at2759"/>
<keyword evidence="2 4" id="KW-0479">Metal-binding</keyword>
<reference evidence="7" key="1">
    <citation type="submission" date="2019-04" db="EMBL/GenBank/DDBJ databases">
        <title>Sequencing of skin fungus with MAO and IRED activity.</title>
        <authorList>
            <person name="Marsaioli A.J."/>
            <person name="Bonatto J.M.C."/>
            <person name="Reis Junior O."/>
        </authorList>
    </citation>
    <scope>NUCLEOTIDE SEQUENCE</scope>
    <source>
        <strain evidence="7">30M1</strain>
    </source>
</reference>
<keyword evidence="6" id="KW-1133">Transmembrane helix</keyword>
<dbReference type="InterPro" id="IPR036396">
    <property type="entry name" value="Cyt_P450_sf"/>
</dbReference>
<protein>
    <recommendedName>
        <fullName evidence="9">Pisatin demethylase</fullName>
    </recommendedName>
</protein>
<dbReference type="PROSITE" id="PS00086">
    <property type="entry name" value="CYTOCHROME_P450"/>
    <property type="match status" value="1"/>
</dbReference>
<keyword evidence="8" id="KW-1185">Reference proteome</keyword>
<feature type="transmembrane region" description="Helical" evidence="6">
    <location>
        <begin position="20"/>
        <end position="38"/>
    </location>
</feature>
<gene>
    <name evidence="7" type="ORF">E8E13_006940</name>
</gene>
<keyword evidence="3 4" id="KW-0408">Iron</keyword>
<dbReference type="GO" id="GO:0004497">
    <property type="term" value="F:monooxygenase activity"/>
    <property type="evidence" value="ECO:0007669"/>
    <property type="project" value="UniProtKB-KW"/>
</dbReference>
<keyword evidence="4 5" id="KW-0349">Heme</keyword>
<dbReference type="AlphaFoldDB" id="A0A9P4TBI4"/>